<dbReference type="PROSITE" id="PS50305">
    <property type="entry name" value="SIRTUIN"/>
    <property type="match status" value="1"/>
</dbReference>
<dbReference type="InterPro" id="IPR026590">
    <property type="entry name" value="Ssirtuin_cat_dom"/>
</dbReference>
<evidence type="ECO:0000313" key="4">
    <source>
        <dbReference type="EMBL" id="MQN02203.1"/>
    </source>
</evidence>
<dbReference type="EMBL" id="VOGC01000009">
    <property type="protein sequence ID" value="MQN02203.1"/>
    <property type="molecule type" value="Genomic_DNA"/>
</dbReference>
<feature type="domain" description="Deacetylase sirtuin-type" evidence="3">
    <location>
        <begin position="6"/>
        <end position="306"/>
    </location>
</feature>
<evidence type="ECO:0000256" key="1">
    <source>
        <dbReference type="ARBA" id="ARBA00023027"/>
    </source>
</evidence>
<dbReference type="Gene3D" id="3.40.50.1220">
    <property type="entry name" value="TPP-binding domain"/>
    <property type="match status" value="1"/>
</dbReference>
<dbReference type="AlphaFoldDB" id="A0A6N7J294"/>
<protein>
    <submittedName>
        <fullName evidence="4">Sir2 silent information regulator family NAD-dependent deacetylase</fullName>
    </submittedName>
</protein>
<reference evidence="4" key="1">
    <citation type="journal article" date="2020" name="Appl. Environ. Microbiol.">
        <title>Medium-Chain Fatty Acid Synthesis by 'Candidatus Weimeria bifida' gen. nov., sp. nov., and 'Candidatus Pseudoramibacter fermentans' sp. nov.</title>
        <authorList>
            <person name="Scarborough M.J."/>
            <person name="Myers K.S."/>
            <person name="Donohue T.J."/>
            <person name="Noguera D.R."/>
        </authorList>
    </citation>
    <scope>NUCLEOTIDE SEQUENCE</scope>
    <source>
        <strain evidence="4">LCO1.1</strain>
    </source>
</reference>
<dbReference type="Proteomes" id="UP000460257">
    <property type="component" value="Unassembled WGS sequence"/>
</dbReference>
<accession>A0A6N7J294</accession>
<gene>
    <name evidence="4" type="ORF">FRC54_10010</name>
</gene>
<evidence type="ECO:0000256" key="2">
    <source>
        <dbReference type="PROSITE-ProRule" id="PRU00236"/>
    </source>
</evidence>
<keyword evidence="1" id="KW-0520">NAD</keyword>
<proteinExistence type="predicted"/>
<comment type="caution">
    <text evidence="2">Lacks conserved residue(s) required for the propagation of feature annotation.</text>
</comment>
<keyword evidence="5" id="KW-1185">Reference proteome</keyword>
<dbReference type="InterPro" id="IPR029035">
    <property type="entry name" value="DHS-like_NAD/FAD-binding_dom"/>
</dbReference>
<evidence type="ECO:0000313" key="5">
    <source>
        <dbReference type="Proteomes" id="UP000460257"/>
    </source>
</evidence>
<dbReference type="SUPFAM" id="SSF52467">
    <property type="entry name" value="DHS-like NAD/FAD-binding domain"/>
    <property type="match status" value="1"/>
</dbReference>
<evidence type="ECO:0000259" key="3">
    <source>
        <dbReference type="PROSITE" id="PS50305"/>
    </source>
</evidence>
<comment type="caution">
    <text evidence="4">The sequence shown here is derived from an EMBL/GenBank/DDBJ whole genome shotgun (WGS) entry which is preliminary data.</text>
</comment>
<organism evidence="4 5">
    <name type="scientific">Candidatus Weimeria bifida</name>
    <dbReference type="NCBI Taxonomy" id="2599074"/>
    <lineage>
        <taxon>Bacteria</taxon>
        <taxon>Bacillati</taxon>
        <taxon>Bacillota</taxon>
        <taxon>Clostridia</taxon>
        <taxon>Lachnospirales</taxon>
        <taxon>Lachnospiraceae</taxon>
        <taxon>Candidatus Weimeria</taxon>
    </lineage>
</organism>
<name>A0A6N7J294_9FIRM</name>
<sequence>MTKGAKMSDEEKLLLFKEKIDSAAAVVIGSGSGLSTAAGYTYSGERLQKYFGDFAFKYGIRDMYSGGFYPYQTMEEFWGFWCRYIWINRYAPIPTDLYERLFDLVKDKDYFVLTTNVDHCFQRSGFDKHRLFYTQGDYGLFQSSDPQGKSLEKTYDNYDQIKEMVLSEGFEIGLDGELIIPEGRKIKMTIPSELVPYCPDDGELMTTNLRCDDSFVEDDGWHSASRHYHNFLRNHEKMNVLYLELGVGMNTPVIIKFPFWKYTKENPNAFYACINKGEAGCPDEIKDRSVCIDGDIWEVLSAKVNS</sequence>